<dbReference type="EMBL" id="JABCKI010000006">
    <property type="protein sequence ID" value="KAG5654514.1"/>
    <property type="molecule type" value="Genomic_DNA"/>
</dbReference>
<accession>A0A9P7GR57</accession>
<reference evidence="2" key="1">
    <citation type="submission" date="2021-02" db="EMBL/GenBank/DDBJ databases">
        <authorList>
            <person name="Nieuwenhuis M."/>
            <person name="Van De Peppel L.J.J."/>
        </authorList>
    </citation>
    <scope>NUCLEOTIDE SEQUENCE</scope>
    <source>
        <strain evidence="2">D49</strain>
    </source>
</reference>
<gene>
    <name evidence="2" type="ORF">H0H81_001155</name>
</gene>
<dbReference type="Gene3D" id="2.130.10.10">
    <property type="entry name" value="YVTN repeat-like/Quinoprotein amine dehydrogenase"/>
    <property type="match status" value="1"/>
</dbReference>
<feature type="compositionally biased region" description="Basic and acidic residues" evidence="1">
    <location>
        <begin position="126"/>
        <end position="136"/>
    </location>
</feature>
<evidence type="ECO:0000313" key="2">
    <source>
        <dbReference type="EMBL" id="KAG5654514.1"/>
    </source>
</evidence>
<name>A0A9P7GR57_9AGAR</name>
<dbReference type="Proteomes" id="UP000717328">
    <property type="component" value="Unassembled WGS sequence"/>
</dbReference>
<feature type="region of interest" description="Disordered" evidence="1">
    <location>
        <begin position="114"/>
        <end position="136"/>
    </location>
</feature>
<dbReference type="InterPro" id="IPR036322">
    <property type="entry name" value="WD40_repeat_dom_sf"/>
</dbReference>
<dbReference type="InterPro" id="IPR015943">
    <property type="entry name" value="WD40/YVTN_repeat-like_dom_sf"/>
</dbReference>
<dbReference type="OrthoDB" id="18388at2759"/>
<proteinExistence type="predicted"/>
<evidence type="ECO:0000256" key="1">
    <source>
        <dbReference type="SAM" id="MobiDB-lite"/>
    </source>
</evidence>
<sequence>MTLGQHGGQSLTGKWPRWEASELSKRVSRNSLAGAVTSLAPSPSFLASVARDRYVRIHSTFSPPQETGHQQERKGEVLEKLFMKSTPTVIAWDQSEDQVVASPHDAGDEDVWEAMEAVGGDSEDDSGSKKSADLSA</sequence>
<comment type="caution">
    <text evidence="2">The sequence shown here is derived from an EMBL/GenBank/DDBJ whole genome shotgun (WGS) entry which is preliminary data.</text>
</comment>
<dbReference type="AlphaFoldDB" id="A0A9P7GR57"/>
<evidence type="ECO:0000313" key="3">
    <source>
        <dbReference type="Proteomes" id="UP000717328"/>
    </source>
</evidence>
<organism evidence="2 3">
    <name type="scientific">Sphagnurus paluster</name>
    <dbReference type="NCBI Taxonomy" id="117069"/>
    <lineage>
        <taxon>Eukaryota</taxon>
        <taxon>Fungi</taxon>
        <taxon>Dikarya</taxon>
        <taxon>Basidiomycota</taxon>
        <taxon>Agaricomycotina</taxon>
        <taxon>Agaricomycetes</taxon>
        <taxon>Agaricomycetidae</taxon>
        <taxon>Agaricales</taxon>
        <taxon>Tricholomatineae</taxon>
        <taxon>Lyophyllaceae</taxon>
        <taxon>Sphagnurus</taxon>
    </lineage>
</organism>
<keyword evidence="3" id="KW-1185">Reference proteome</keyword>
<dbReference type="SUPFAM" id="SSF50978">
    <property type="entry name" value="WD40 repeat-like"/>
    <property type="match status" value="1"/>
</dbReference>
<reference evidence="2" key="2">
    <citation type="submission" date="2021-10" db="EMBL/GenBank/DDBJ databases">
        <title>Phylogenomics reveals ancestral predisposition of the termite-cultivated fungus Termitomyces towards a domesticated lifestyle.</title>
        <authorList>
            <person name="Auxier B."/>
            <person name="Grum-Grzhimaylo A."/>
            <person name="Cardenas M.E."/>
            <person name="Lodge J.D."/>
            <person name="Laessoe T."/>
            <person name="Pedersen O."/>
            <person name="Smith M.E."/>
            <person name="Kuyper T.W."/>
            <person name="Franco-Molano E.A."/>
            <person name="Baroni T.J."/>
            <person name="Aanen D.K."/>
        </authorList>
    </citation>
    <scope>NUCLEOTIDE SEQUENCE</scope>
    <source>
        <strain evidence="2">D49</strain>
    </source>
</reference>
<protein>
    <submittedName>
        <fullName evidence="2">Uncharacterized protein</fullName>
    </submittedName>
</protein>